<dbReference type="AlphaFoldDB" id="A0ABC8UPI5"/>
<dbReference type="Proteomes" id="UP001642360">
    <property type="component" value="Unassembled WGS sequence"/>
</dbReference>
<keyword evidence="2" id="KW-1185">Reference proteome</keyword>
<name>A0ABC8UPI5_9AQUA</name>
<evidence type="ECO:0000313" key="2">
    <source>
        <dbReference type="Proteomes" id="UP001642360"/>
    </source>
</evidence>
<protein>
    <submittedName>
        <fullName evidence="1">Uncharacterized protein</fullName>
    </submittedName>
</protein>
<gene>
    <name evidence="1" type="ORF">ILEXP_LOCUS52924</name>
</gene>
<reference evidence="1 2" key="1">
    <citation type="submission" date="2024-02" db="EMBL/GenBank/DDBJ databases">
        <authorList>
            <person name="Vignale AGUSTIN F."/>
            <person name="Sosa J E."/>
            <person name="Modenutti C."/>
        </authorList>
    </citation>
    <scope>NUCLEOTIDE SEQUENCE [LARGE SCALE GENOMIC DNA]</scope>
</reference>
<proteinExistence type="predicted"/>
<dbReference type="EMBL" id="CAUOFW020008413">
    <property type="protein sequence ID" value="CAK9182704.1"/>
    <property type="molecule type" value="Genomic_DNA"/>
</dbReference>
<evidence type="ECO:0000313" key="1">
    <source>
        <dbReference type="EMBL" id="CAK9182704.1"/>
    </source>
</evidence>
<organism evidence="1 2">
    <name type="scientific">Ilex paraguariensis</name>
    <name type="common">yerba mate</name>
    <dbReference type="NCBI Taxonomy" id="185542"/>
    <lineage>
        <taxon>Eukaryota</taxon>
        <taxon>Viridiplantae</taxon>
        <taxon>Streptophyta</taxon>
        <taxon>Embryophyta</taxon>
        <taxon>Tracheophyta</taxon>
        <taxon>Spermatophyta</taxon>
        <taxon>Magnoliopsida</taxon>
        <taxon>eudicotyledons</taxon>
        <taxon>Gunneridae</taxon>
        <taxon>Pentapetalae</taxon>
        <taxon>asterids</taxon>
        <taxon>campanulids</taxon>
        <taxon>Aquifoliales</taxon>
        <taxon>Aquifoliaceae</taxon>
        <taxon>Ilex</taxon>
    </lineage>
</organism>
<sequence length="56" mass="5753">MANRGRGRRGAGWNNNQPPPVVDYQAFVKAIGVVAVTIAQASVATTTIAQASTNVG</sequence>
<comment type="caution">
    <text evidence="1">The sequence shown here is derived from an EMBL/GenBank/DDBJ whole genome shotgun (WGS) entry which is preliminary data.</text>
</comment>
<accession>A0ABC8UPI5</accession>